<sequence>MNNKIQIIQSDALSELKNIKSASVDLVIAASPYNLGRNYEP</sequence>
<keyword evidence="1" id="KW-0808">Transferase</keyword>
<gene>
    <name evidence="1" type="ORF">dnm_035570</name>
</gene>
<dbReference type="SUPFAM" id="SSF53335">
    <property type="entry name" value="S-adenosyl-L-methionine-dependent methyltransferases"/>
    <property type="match status" value="1"/>
</dbReference>
<evidence type="ECO:0000313" key="1">
    <source>
        <dbReference type="EMBL" id="QTA87523.1"/>
    </source>
</evidence>
<evidence type="ECO:0000313" key="2">
    <source>
        <dbReference type="Proteomes" id="UP000663722"/>
    </source>
</evidence>
<keyword evidence="2" id="KW-1185">Reference proteome</keyword>
<dbReference type="EMBL" id="CP061800">
    <property type="protein sequence ID" value="QTA87523.1"/>
    <property type="molecule type" value="Genomic_DNA"/>
</dbReference>
<accession>A0A975GP40</accession>
<dbReference type="GO" id="GO:0032259">
    <property type="term" value="P:methylation"/>
    <property type="evidence" value="ECO:0007669"/>
    <property type="project" value="UniProtKB-KW"/>
</dbReference>
<dbReference type="GO" id="GO:0008168">
    <property type="term" value="F:methyltransferase activity"/>
    <property type="evidence" value="ECO:0007669"/>
    <property type="project" value="UniProtKB-KW"/>
</dbReference>
<reference evidence="1" key="1">
    <citation type="journal article" date="2021" name="Microb. Physiol.">
        <title>Proteogenomic Insights into the Physiology of Marine, Sulfate-Reducing, Filamentous Desulfonema limicola and Desulfonema magnum.</title>
        <authorList>
            <person name="Schnaars V."/>
            <person name="Wohlbrand L."/>
            <person name="Scheve S."/>
            <person name="Hinrichs C."/>
            <person name="Reinhardt R."/>
            <person name="Rabus R."/>
        </authorList>
    </citation>
    <scope>NUCLEOTIDE SEQUENCE</scope>
    <source>
        <strain evidence="1">4be13</strain>
    </source>
</reference>
<dbReference type="InterPro" id="IPR029063">
    <property type="entry name" value="SAM-dependent_MTases_sf"/>
</dbReference>
<dbReference type="AlphaFoldDB" id="A0A975GP40"/>
<dbReference type="KEGG" id="dmm:dnm_035570"/>
<dbReference type="Proteomes" id="UP000663722">
    <property type="component" value="Chromosome"/>
</dbReference>
<dbReference type="Gene3D" id="3.40.50.150">
    <property type="entry name" value="Vaccinia Virus protein VP39"/>
    <property type="match status" value="1"/>
</dbReference>
<protein>
    <submittedName>
        <fullName evidence="1">SAM-dependent DNA methylase domain-containing protein</fullName>
    </submittedName>
</protein>
<organism evidence="1 2">
    <name type="scientific">Desulfonema magnum</name>
    <dbReference type="NCBI Taxonomy" id="45655"/>
    <lineage>
        <taxon>Bacteria</taxon>
        <taxon>Pseudomonadati</taxon>
        <taxon>Thermodesulfobacteriota</taxon>
        <taxon>Desulfobacteria</taxon>
        <taxon>Desulfobacterales</taxon>
        <taxon>Desulfococcaceae</taxon>
        <taxon>Desulfonema</taxon>
    </lineage>
</organism>
<proteinExistence type="predicted"/>
<name>A0A975GP40_9BACT</name>
<keyword evidence="1" id="KW-0489">Methyltransferase</keyword>